<comment type="function">
    <text evidence="4">Dirigent proteins impart stereoselectivity on the phenoxy radical-coupling reaction, yielding optically active lignans from two molecules of coniferyl alcohol in the biosynthesis of lignans, flavonolignans, and alkaloids and thus plays a central role in plant secondary metabolism.</text>
</comment>
<name>A0A1R3H7N3_9ROSI</name>
<reference evidence="6" key="1">
    <citation type="submission" date="2013-09" db="EMBL/GenBank/DDBJ databases">
        <title>Corchorus olitorius genome sequencing.</title>
        <authorList>
            <person name="Alam M."/>
            <person name="Haque M.S."/>
            <person name="Islam M.S."/>
            <person name="Emdad E.M."/>
            <person name="Islam M.M."/>
            <person name="Ahmed B."/>
            <person name="Halim A."/>
            <person name="Hossen Q.M.M."/>
            <person name="Hossain M.Z."/>
            <person name="Ahmed R."/>
            <person name="Khan M.M."/>
            <person name="Islam R."/>
            <person name="Rashid M.M."/>
            <person name="Khan S.A."/>
            <person name="Rahman M.S."/>
            <person name="Alam M."/>
            <person name="Yahiya A.S."/>
            <person name="Khan M.S."/>
            <person name="Azam M.S."/>
            <person name="Haque T."/>
            <person name="Lashkar M.Z.H."/>
            <person name="Akhand A.I."/>
            <person name="Morshed G."/>
            <person name="Roy S."/>
            <person name="Uddin K.S."/>
            <person name="Rabeya T."/>
            <person name="Hossain A.S."/>
            <person name="Chowdhury A."/>
            <person name="Snigdha A.R."/>
            <person name="Mortoza M.S."/>
            <person name="Matin S.A."/>
            <person name="Hoque S.M.E."/>
            <person name="Islam M.K."/>
            <person name="Roy D.K."/>
            <person name="Haider R."/>
            <person name="Moosa M.M."/>
            <person name="Elias S.M."/>
            <person name="Hasan A.M."/>
            <person name="Jahan S."/>
            <person name="Shafiuddin M."/>
            <person name="Mahmood N."/>
            <person name="Shommy N.S."/>
        </authorList>
    </citation>
    <scope>NUCLEOTIDE SEQUENCE [LARGE SCALE GENOMIC DNA]</scope>
    <source>
        <strain evidence="6">cv. O-4</strain>
    </source>
</reference>
<dbReference type="AlphaFoldDB" id="A0A1R3H7N3"/>
<gene>
    <name evidence="5" type="ORF">COLO4_30590</name>
</gene>
<dbReference type="Pfam" id="PF03018">
    <property type="entry name" value="Dirigent"/>
    <property type="match status" value="1"/>
</dbReference>
<comment type="subunit">
    <text evidence="2 4">Homodimer.</text>
</comment>
<dbReference type="GO" id="GO:0009699">
    <property type="term" value="P:phenylpropanoid biosynthetic process"/>
    <property type="evidence" value="ECO:0007669"/>
    <property type="project" value="UniProtKB-ARBA"/>
</dbReference>
<dbReference type="Proteomes" id="UP000187203">
    <property type="component" value="Unassembled WGS sequence"/>
</dbReference>
<protein>
    <recommendedName>
        <fullName evidence="4">Dirigent protein</fullName>
    </recommendedName>
</protein>
<comment type="caution">
    <text evidence="5">The sequence shown here is derived from an EMBL/GenBank/DDBJ whole genome shotgun (WGS) entry which is preliminary data.</text>
</comment>
<evidence type="ECO:0000256" key="4">
    <source>
        <dbReference type="RuleBase" id="RU363099"/>
    </source>
</evidence>
<evidence type="ECO:0000313" key="5">
    <source>
        <dbReference type="EMBL" id="OMO66378.1"/>
    </source>
</evidence>
<dbReference type="Gene3D" id="2.40.480.10">
    <property type="entry name" value="Allene oxide cyclase-like"/>
    <property type="match status" value="1"/>
</dbReference>
<dbReference type="EMBL" id="AWUE01020754">
    <property type="protein sequence ID" value="OMO66378.1"/>
    <property type="molecule type" value="Genomic_DNA"/>
</dbReference>
<comment type="similarity">
    <text evidence="1 4">Belongs to the plant dirigent protein family.</text>
</comment>
<organism evidence="5 6">
    <name type="scientific">Corchorus olitorius</name>
    <dbReference type="NCBI Taxonomy" id="93759"/>
    <lineage>
        <taxon>Eukaryota</taxon>
        <taxon>Viridiplantae</taxon>
        <taxon>Streptophyta</taxon>
        <taxon>Embryophyta</taxon>
        <taxon>Tracheophyta</taxon>
        <taxon>Spermatophyta</taxon>
        <taxon>Magnoliopsida</taxon>
        <taxon>eudicotyledons</taxon>
        <taxon>Gunneridae</taxon>
        <taxon>Pentapetalae</taxon>
        <taxon>rosids</taxon>
        <taxon>malvids</taxon>
        <taxon>Malvales</taxon>
        <taxon>Malvaceae</taxon>
        <taxon>Grewioideae</taxon>
        <taxon>Apeibeae</taxon>
        <taxon>Corchorus</taxon>
    </lineage>
</organism>
<evidence type="ECO:0000256" key="3">
    <source>
        <dbReference type="ARBA" id="ARBA00022525"/>
    </source>
</evidence>
<accession>A0A1R3H7N3</accession>
<dbReference type="InterPro" id="IPR044859">
    <property type="entry name" value="Allene_oxi_cyc_Dirigent"/>
</dbReference>
<evidence type="ECO:0000313" key="6">
    <source>
        <dbReference type="Proteomes" id="UP000187203"/>
    </source>
</evidence>
<keyword evidence="3 4" id="KW-0964">Secreted</keyword>
<sequence length="177" mass="19443">MGIIFSIVAAKADDDELEETYKMSVYVHDYSSGGPNSTDIAVVGIPGKIWSFTQFGTLFVCDDAITEGPEPNSEPVGRVQGISVTTSLEGIRALVAFSIVFTNKAYNGSTIEVQGNSNQFDSVREYGVASGTGKFLYAQGYVTYETYFFDPWTSYAVSRCNISIRMPPRHHWCTLIS</sequence>
<keyword evidence="6" id="KW-1185">Reference proteome</keyword>
<dbReference type="InterPro" id="IPR004265">
    <property type="entry name" value="Dirigent"/>
</dbReference>
<keyword evidence="4" id="KW-0052">Apoplast</keyword>
<comment type="subcellular location">
    <subcellularLocation>
        <location evidence="4">Secreted</location>
        <location evidence="4">Extracellular space</location>
        <location evidence="4">Apoplast</location>
    </subcellularLocation>
</comment>
<dbReference type="GO" id="GO:0048046">
    <property type="term" value="C:apoplast"/>
    <property type="evidence" value="ECO:0007669"/>
    <property type="project" value="UniProtKB-SubCell"/>
</dbReference>
<dbReference type="OrthoDB" id="1925209at2759"/>
<evidence type="ECO:0000256" key="2">
    <source>
        <dbReference type="ARBA" id="ARBA00011738"/>
    </source>
</evidence>
<dbReference type="PANTHER" id="PTHR21495">
    <property type="entry name" value="NUCLEOPORIN-RELATED"/>
    <property type="match status" value="1"/>
</dbReference>
<dbReference type="STRING" id="93759.A0A1R3H7N3"/>
<proteinExistence type="inferred from homology"/>
<evidence type="ECO:0000256" key="1">
    <source>
        <dbReference type="ARBA" id="ARBA00010746"/>
    </source>
</evidence>